<dbReference type="SMART" id="SM00387">
    <property type="entry name" value="HATPase_c"/>
    <property type="match status" value="1"/>
</dbReference>
<evidence type="ECO:0000256" key="1">
    <source>
        <dbReference type="ARBA" id="ARBA00000085"/>
    </source>
</evidence>
<dbReference type="SMART" id="SM00388">
    <property type="entry name" value="HisKA"/>
    <property type="match status" value="1"/>
</dbReference>
<evidence type="ECO:0000256" key="2">
    <source>
        <dbReference type="ARBA" id="ARBA00004651"/>
    </source>
</evidence>
<sequence length="427" mass="48485">MKQLTISLILVVISAVIGLGWLINEVYHSIDDQSAVGEFDFYQSIGNDLALTLDGMNQTSREQFLTQWQQKSDLSVSLQNRINFPIPDSLAERFEQGTPLILESENDVSLHFYMHNSHQVMTLLFVKKAVETSIFNLNLILTLTFYIGVIVILLAWLYPLIGRLIILRSAARAFGKGDLSSRVASTRFSYISDIEAEFNRMAERIETLVSDNKLLSRAVSHDLKTPLSRLRFGIDALEEVENPQTRFKYLDRISNDLCEMESLVDTLLRYARLDESNVELRSEEIELTSFVTSLFAIHTSSALDIEYQFDQSDVIIEADRRYLAMLLNNLMSNAIKHAKTKIHISIKLETQGIRFSIEDDGIGIPEEHRDQVVKPFWRGDHGIKGHGMGLAIVSRISEWVAATFIIETSYSLGGAKVVLCFTRERKV</sequence>
<dbReference type="InterPro" id="IPR004358">
    <property type="entry name" value="Sig_transdc_His_kin-like_C"/>
</dbReference>
<organism evidence="13 14">
    <name type="scientific">Marinomonas phaeophyticola</name>
    <dbReference type="NCBI Taxonomy" id="3004091"/>
    <lineage>
        <taxon>Bacteria</taxon>
        <taxon>Pseudomonadati</taxon>
        <taxon>Pseudomonadota</taxon>
        <taxon>Gammaproteobacteria</taxon>
        <taxon>Oceanospirillales</taxon>
        <taxon>Oceanospirillaceae</taxon>
        <taxon>Marinomonas</taxon>
    </lineage>
</organism>
<dbReference type="Gene3D" id="6.10.340.10">
    <property type="match status" value="1"/>
</dbReference>
<comment type="caution">
    <text evidence="13">The sequence shown here is derived from an EMBL/GenBank/DDBJ whole genome shotgun (WGS) entry which is preliminary data.</text>
</comment>
<evidence type="ECO:0000259" key="11">
    <source>
        <dbReference type="PROSITE" id="PS50109"/>
    </source>
</evidence>
<keyword evidence="10" id="KW-0472">Membrane</keyword>
<dbReference type="SUPFAM" id="SSF47384">
    <property type="entry name" value="Homodimeric domain of signal transducing histidine kinase"/>
    <property type="match status" value="1"/>
</dbReference>
<comment type="subcellular location">
    <subcellularLocation>
        <location evidence="2">Cell membrane</location>
        <topology evidence="2">Multi-pass membrane protein</topology>
    </subcellularLocation>
</comment>
<protein>
    <recommendedName>
        <fullName evidence="3">histidine kinase</fullName>
        <ecNumber evidence="3">2.7.13.3</ecNumber>
    </recommendedName>
</protein>
<keyword evidence="7" id="KW-0547">Nucleotide-binding</keyword>
<dbReference type="RefSeq" id="WP_269127586.1">
    <property type="nucleotide sequence ID" value="NZ_JAPUBN010000021.1"/>
</dbReference>
<feature type="transmembrane region" description="Helical" evidence="10">
    <location>
        <begin position="137"/>
        <end position="158"/>
    </location>
</feature>
<keyword evidence="14" id="KW-1185">Reference proteome</keyword>
<dbReference type="EMBL" id="JAPUBN010000021">
    <property type="protein sequence ID" value="MCZ2723465.1"/>
    <property type="molecule type" value="Genomic_DNA"/>
</dbReference>
<evidence type="ECO:0000256" key="9">
    <source>
        <dbReference type="ARBA" id="ARBA00022840"/>
    </source>
</evidence>
<evidence type="ECO:0000256" key="6">
    <source>
        <dbReference type="ARBA" id="ARBA00022679"/>
    </source>
</evidence>
<keyword evidence="5" id="KW-0597">Phosphoprotein</keyword>
<dbReference type="CDD" id="cd00075">
    <property type="entry name" value="HATPase"/>
    <property type="match status" value="1"/>
</dbReference>
<keyword evidence="6" id="KW-0808">Transferase</keyword>
<dbReference type="PRINTS" id="PR00344">
    <property type="entry name" value="BCTRLSENSOR"/>
</dbReference>
<dbReference type="PANTHER" id="PTHR44936">
    <property type="entry name" value="SENSOR PROTEIN CREC"/>
    <property type="match status" value="1"/>
</dbReference>
<dbReference type="InterPro" id="IPR003594">
    <property type="entry name" value="HATPase_dom"/>
</dbReference>
<dbReference type="InterPro" id="IPR003660">
    <property type="entry name" value="HAMP_dom"/>
</dbReference>
<dbReference type="PROSITE" id="PS50109">
    <property type="entry name" value="HIS_KIN"/>
    <property type="match status" value="1"/>
</dbReference>
<dbReference type="InterPro" id="IPR050980">
    <property type="entry name" value="2C_sensor_his_kinase"/>
</dbReference>
<dbReference type="InterPro" id="IPR003661">
    <property type="entry name" value="HisK_dim/P_dom"/>
</dbReference>
<reference evidence="13" key="1">
    <citation type="submission" date="2022-12" db="EMBL/GenBank/DDBJ databases">
        <title>Marinomonas 15G1-11 sp. nov, isolated from marine algae.</title>
        <authorList>
            <person name="Butt M."/>
            <person name="Choi D.G."/>
            <person name="Kim J.M."/>
            <person name="Lee J.K."/>
            <person name="Baek J.H."/>
            <person name="Jeon C.O."/>
        </authorList>
    </citation>
    <scope>NUCLEOTIDE SEQUENCE</scope>
    <source>
        <strain evidence="13">15G1-11</strain>
    </source>
</reference>
<feature type="domain" description="Histidine kinase" evidence="11">
    <location>
        <begin position="218"/>
        <end position="425"/>
    </location>
</feature>
<dbReference type="Pfam" id="PF00512">
    <property type="entry name" value="HisKA"/>
    <property type="match status" value="1"/>
</dbReference>
<evidence type="ECO:0000256" key="5">
    <source>
        <dbReference type="ARBA" id="ARBA00022553"/>
    </source>
</evidence>
<gene>
    <name evidence="13" type="ORF">O1D97_18070</name>
</gene>
<dbReference type="InterPro" id="IPR036097">
    <property type="entry name" value="HisK_dim/P_sf"/>
</dbReference>
<name>A0ABT4JZ08_9GAMM</name>
<dbReference type="SUPFAM" id="SSF55874">
    <property type="entry name" value="ATPase domain of HSP90 chaperone/DNA topoisomerase II/histidine kinase"/>
    <property type="match status" value="1"/>
</dbReference>
<dbReference type="CDD" id="cd06225">
    <property type="entry name" value="HAMP"/>
    <property type="match status" value="1"/>
</dbReference>
<keyword evidence="9 13" id="KW-0067">ATP-binding</keyword>
<evidence type="ECO:0000259" key="12">
    <source>
        <dbReference type="PROSITE" id="PS50885"/>
    </source>
</evidence>
<dbReference type="Gene3D" id="1.10.287.130">
    <property type="match status" value="1"/>
</dbReference>
<evidence type="ECO:0000256" key="4">
    <source>
        <dbReference type="ARBA" id="ARBA00022475"/>
    </source>
</evidence>
<dbReference type="PANTHER" id="PTHR44936:SF10">
    <property type="entry name" value="SENSOR PROTEIN RSTB"/>
    <property type="match status" value="1"/>
</dbReference>
<accession>A0ABT4JZ08</accession>
<evidence type="ECO:0000256" key="3">
    <source>
        <dbReference type="ARBA" id="ARBA00012438"/>
    </source>
</evidence>
<evidence type="ECO:0000256" key="8">
    <source>
        <dbReference type="ARBA" id="ARBA00022777"/>
    </source>
</evidence>
<proteinExistence type="predicted"/>
<dbReference type="Pfam" id="PF02518">
    <property type="entry name" value="HATPase_c"/>
    <property type="match status" value="1"/>
</dbReference>
<evidence type="ECO:0000313" key="14">
    <source>
        <dbReference type="Proteomes" id="UP001149719"/>
    </source>
</evidence>
<evidence type="ECO:0000256" key="10">
    <source>
        <dbReference type="SAM" id="Phobius"/>
    </source>
</evidence>
<dbReference type="Proteomes" id="UP001149719">
    <property type="component" value="Unassembled WGS sequence"/>
</dbReference>
<dbReference type="CDD" id="cd00082">
    <property type="entry name" value="HisKA"/>
    <property type="match status" value="1"/>
</dbReference>
<keyword evidence="4" id="KW-1003">Cell membrane</keyword>
<comment type="catalytic activity">
    <reaction evidence="1">
        <text>ATP + protein L-histidine = ADP + protein N-phospho-L-histidine.</text>
        <dbReference type="EC" id="2.7.13.3"/>
    </reaction>
</comment>
<feature type="transmembrane region" description="Helical" evidence="10">
    <location>
        <begin position="6"/>
        <end position="23"/>
    </location>
</feature>
<feature type="domain" description="HAMP" evidence="12">
    <location>
        <begin position="158"/>
        <end position="210"/>
    </location>
</feature>
<dbReference type="EC" id="2.7.13.3" evidence="3"/>
<evidence type="ECO:0000313" key="13">
    <source>
        <dbReference type="EMBL" id="MCZ2723465.1"/>
    </source>
</evidence>
<dbReference type="InterPro" id="IPR005467">
    <property type="entry name" value="His_kinase_dom"/>
</dbReference>
<keyword evidence="10" id="KW-0812">Transmembrane</keyword>
<dbReference type="GO" id="GO:0005524">
    <property type="term" value="F:ATP binding"/>
    <property type="evidence" value="ECO:0007669"/>
    <property type="project" value="UniProtKB-KW"/>
</dbReference>
<dbReference type="Gene3D" id="3.30.565.10">
    <property type="entry name" value="Histidine kinase-like ATPase, C-terminal domain"/>
    <property type="match status" value="1"/>
</dbReference>
<dbReference type="PROSITE" id="PS50885">
    <property type="entry name" value="HAMP"/>
    <property type="match status" value="1"/>
</dbReference>
<keyword evidence="10" id="KW-1133">Transmembrane helix</keyword>
<dbReference type="InterPro" id="IPR036890">
    <property type="entry name" value="HATPase_C_sf"/>
</dbReference>
<evidence type="ECO:0000256" key="7">
    <source>
        <dbReference type="ARBA" id="ARBA00022741"/>
    </source>
</evidence>
<keyword evidence="8" id="KW-0418">Kinase</keyword>